<dbReference type="SUPFAM" id="SSF109998">
    <property type="entry name" value="Triger factor/SurA peptide-binding domain-like"/>
    <property type="match status" value="1"/>
</dbReference>
<gene>
    <name evidence="1" type="ORF">METZ01_LOCUS320201</name>
</gene>
<reference evidence="1" key="1">
    <citation type="submission" date="2018-05" db="EMBL/GenBank/DDBJ databases">
        <authorList>
            <person name="Lanie J.A."/>
            <person name="Ng W.-L."/>
            <person name="Kazmierczak K.M."/>
            <person name="Andrzejewski T.M."/>
            <person name="Davidsen T.M."/>
            <person name="Wayne K.J."/>
            <person name="Tettelin H."/>
            <person name="Glass J.I."/>
            <person name="Rusch D."/>
            <person name="Podicherti R."/>
            <person name="Tsui H.-C.T."/>
            <person name="Winkler M.E."/>
        </authorList>
    </citation>
    <scope>NUCLEOTIDE SEQUENCE</scope>
</reference>
<evidence type="ECO:0000313" key="1">
    <source>
        <dbReference type="EMBL" id="SVC67347.1"/>
    </source>
</evidence>
<sequence>MKSVLWICPTLLIALPELSCDRFEQPDTGSIVARVNDTVLTARDMQAEMQTVVLPAATSQMQQEWVQEWIQAELLYQEALRMELDNDPKLSRELQRMQRDYLANILLEQILSE</sequence>
<organism evidence="1">
    <name type="scientific">marine metagenome</name>
    <dbReference type="NCBI Taxonomy" id="408172"/>
    <lineage>
        <taxon>unclassified sequences</taxon>
        <taxon>metagenomes</taxon>
        <taxon>ecological metagenomes</taxon>
    </lineage>
</organism>
<feature type="non-terminal residue" evidence="1">
    <location>
        <position position="113"/>
    </location>
</feature>
<dbReference type="InterPro" id="IPR027304">
    <property type="entry name" value="Trigger_fact/SurA_dom_sf"/>
</dbReference>
<dbReference type="EMBL" id="UINC01104303">
    <property type="protein sequence ID" value="SVC67347.1"/>
    <property type="molecule type" value="Genomic_DNA"/>
</dbReference>
<accession>A0A382P3I9</accession>
<protein>
    <recommendedName>
        <fullName evidence="2">SurA N-terminal domain-containing protein</fullName>
    </recommendedName>
</protein>
<name>A0A382P3I9_9ZZZZ</name>
<proteinExistence type="predicted"/>
<evidence type="ECO:0008006" key="2">
    <source>
        <dbReference type="Google" id="ProtNLM"/>
    </source>
</evidence>
<dbReference type="Gene3D" id="1.10.8.1040">
    <property type="match status" value="1"/>
</dbReference>
<dbReference type="AlphaFoldDB" id="A0A382P3I9"/>